<dbReference type="Gene3D" id="3.30.1240.10">
    <property type="match status" value="1"/>
</dbReference>
<dbReference type="InterPro" id="IPR036412">
    <property type="entry name" value="HAD-like_sf"/>
</dbReference>
<dbReference type="GO" id="GO:0000287">
    <property type="term" value="F:magnesium ion binding"/>
    <property type="evidence" value="ECO:0007669"/>
    <property type="project" value="TreeGrafter"/>
</dbReference>
<evidence type="ECO:0000313" key="2">
    <source>
        <dbReference type="Proteomes" id="UP000005953"/>
    </source>
</evidence>
<dbReference type="InterPro" id="IPR023214">
    <property type="entry name" value="HAD_sf"/>
</dbReference>
<accession>A4BEF7</accession>
<dbReference type="HOGENOM" id="CLU_044146_0_3_6"/>
<dbReference type="SFLD" id="SFLDG01144">
    <property type="entry name" value="C2.B.4:_PGP_Like"/>
    <property type="match status" value="1"/>
</dbReference>
<keyword evidence="2" id="KW-1185">Reference proteome</keyword>
<dbReference type="NCBIfam" id="TIGR00099">
    <property type="entry name" value="Cof-subfamily"/>
    <property type="match status" value="1"/>
</dbReference>
<dbReference type="GO" id="GO:0005829">
    <property type="term" value="C:cytosol"/>
    <property type="evidence" value="ECO:0007669"/>
    <property type="project" value="TreeGrafter"/>
</dbReference>
<sequence length="314" mass="34323">MKSGLILALTVTDWCDVNARSEWIDILSRFFTATGDQRTMNAADIRMIVMDMDDTLLNDQHQISESNLQAIQRVSAQGITIALASGRPTPAMESYADLLGLTQQGYVISYNGAYVTDWSTQEQIYECSLTKAECDLLVDAAHEQNSDLHTYVDGAIVTTRHNPYTDIESNLTGLPIRLVDSLKAVVQGTVPKVLLVAPPEQVTEMRQIFAKTLGDHFTISISKPYFLEFTNKQVDKSAAIDVLCARLGIAKSSVMAIGDSYNDLTMLTDCGIGVAMGNAPDDIKAIANWTTASNNDHGVALVIDKILEQQTDLV</sequence>
<proteinExistence type="predicted"/>
<dbReference type="EMBL" id="AAOE01000010">
    <property type="protein sequence ID" value="EAR09384.1"/>
    <property type="molecule type" value="Genomic_DNA"/>
</dbReference>
<dbReference type="AlphaFoldDB" id="A4BEF7"/>
<organism evidence="1 2">
    <name type="scientific">Reinekea blandensis MED297</name>
    <dbReference type="NCBI Taxonomy" id="314283"/>
    <lineage>
        <taxon>Bacteria</taxon>
        <taxon>Pseudomonadati</taxon>
        <taxon>Pseudomonadota</taxon>
        <taxon>Gammaproteobacteria</taxon>
        <taxon>Oceanospirillales</taxon>
        <taxon>Saccharospirillaceae</taxon>
        <taxon>Reinekea</taxon>
    </lineage>
</organism>
<dbReference type="GO" id="GO:0016791">
    <property type="term" value="F:phosphatase activity"/>
    <property type="evidence" value="ECO:0007669"/>
    <property type="project" value="TreeGrafter"/>
</dbReference>
<dbReference type="Gene3D" id="3.40.50.1000">
    <property type="entry name" value="HAD superfamily/HAD-like"/>
    <property type="match status" value="1"/>
</dbReference>
<name>A4BEF7_9GAMM</name>
<gene>
    <name evidence="1" type="ORF">MED297_02152</name>
</gene>
<dbReference type="InterPro" id="IPR006379">
    <property type="entry name" value="HAD-SF_hydro_IIB"/>
</dbReference>
<dbReference type="SUPFAM" id="SSF56784">
    <property type="entry name" value="HAD-like"/>
    <property type="match status" value="1"/>
</dbReference>
<dbReference type="SFLD" id="SFLDG01140">
    <property type="entry name" value="C2.B:_Phosphomannomutase_and_P"/>
    <property type="match status" value="1"/>
</dbReference>
<evidence type="ECO:0000313" key="1">
    <source>
        <dbReference type="EMBL" id="EAR09384.1"/>
    </source>
</evidence>
<keyword evidence="1" id="KW-0378">Hydrolase</keyword>
<protein>
    <submittedName>
        <fullName evidence="1">Hydrolase, haloacid dehalogenase-like family protein</fullName>
    </submittedName>
</protein>
<dbReference type="PANTHER" id="PTHR10000:SF8">
    <property type="entry name" value="HAD SUPERFAMILY HYDROLASE-LIKE, TYPE 3"/>
    <property type="match status" value="1"/>
</dbReference>
<dbReference type="InterPro" id="IPR000150">
    <property type="entry name" value="Cof"/>
</dbReference>
<dbReference type="STRING" id="314283.MED297_02152"/>
<dbReference type="PANTHER" id="PTHR10000">
    <property type="entry name" value="PHOSPHOSERINE PHOSPHATASE"/>
    <property type="match status" value="1"/>
</dbReference>
<dbReference type="SFLD" id="SFLDS00003">
    <property type="entry name" value="Haloacid_Dehalogenase"/>
    <property type="match status" value="1"/>
</dbReference>
<dbReference type="Proteomes" id="UP000005953">
    <property type="component" value="Unassembled WGS sequence"/>
</dbReference>
<dbReference type="NCBIfam" id="TIGR01484">
    <property type="entry name" value="HAD-SF-IIB"/>
    <property type="match status" value="1"/>
</dbReference>
<dbReference type="RefSeq" id="WP_008046989.1">
    <property type="nucleotide sequence ID" value="NZ_CH724153.1"/>
</dbReference>
<dbReference type="CDD" id="cd07516">
    <property type="entry name" value="HAD_Pase"/>
    <property type="match status" value="1"/>
</dbReference>
<comment type="caution">
    <text evidence="1">The sequence shown here is derived from an EMBL/GenBank/DDBJ whole genome shotgun (WGS) entry which is preliminary data.</text>
</comment>
<reference evidence="1 2" key="1">
    <citation type="submission" date="2006-02" db="EMBL/GenBank/DDBJ databases">
        <authorList>
            <person name="Pinhassi J."/>
            <person name="Pedros-Alio C."/>
            <person name="Ferriera S."/>
            <person name="Johnson J."/>
            <person name="Kravitz S."/>
            <person name="Halpern A."/>
            <person name="Remington K."/>
            <person name="Beeson K."/>
            <person name="Tran B."/>
            <person name="Rogers Y.-H."/>
            <person name="Friedman R."/>
            <person name="Venter J.C."/>
        </authorList>
    </citation>
    <scope>NUCLEOTIDE SEQUENCE [LARGE SCALE GENOMIC DNA]</scope>
    <source>
        <strain evidence="1 2">MED297</strain>
    </source>
</reference>
<dbReference type="Pfam" id="PF08282">
    <property type="entry name" value="Hydrolase_3"/>
    <property type="match status" value="1"/>
</dbReference>
<dbReference type="OrthoDB" id="5498330at2"/>